<dbReference type="Gene3D" id="3.30.365.10">
    <property type="entry name" value="Aldehyde oxidase/xanthine dehydrogenase, molybdopterin binding domain"/>
    <property type="match status" value="4"/>
</dbReference>
<dbReference type="EMBL" id="CP007509">
    <property type="protein sequence ID" value="AHY41689.1"/>
    <property type="molecule type" value="Genomic_DNA"/>
</dbReference>
<dbReference type="GO" id="GO:0016491">
    <property type="term" value="F:oxidoreductase activity"/>
    <property type="evidence" value="ECO:0007669"/>
    <property type="project" value="InterPro"/>
</dbReference>
<dbReference type="PATRIC" id="fig|316.97.peg.837"/>
<dbReference type="Pfam" id="PF01315">
    <property type="entry name" value="Ald_Xan_dh_C"/>
    <property type="match status" value="1"/>
</dbReference>
<protein>
    <submittedName>
        <fullName evidence="2">Aldehyde oxidase</fullName>
    </submittedName>
</protein>
<dbReference type="InterPro" id="IPR046867">
    <property type="entry name" value="AldOxase/xan_DH_MoCoBD2"/>
</dbReference>
<dbReference type="Pfam" id="PF20256">
    <property type="entry name" value="MoCoBD_2"/>
    <property type="match status" value="1"/>
</dbReference>
<dbReference type="InterPro" id="IPR037165">
    <property type="entry name" value="AldOxase/xan_DH_Mopterin-bd_sf"/>
</dbReference>
<dbReference type="AlphaFoldDB" id="A0A023WPF9"/>
<evidence type="ECO:0000259" key="1">
    <source>
        <dbReference type="SMART" id="SM01008"/>
    </source>
</evidence>
<dbReference type="SMART" id="SM01008">
    <property type="entry name" value="Ald_Xan_dh_C"/>
    <property type="match status" value="1"/>
</dbReference>
<dbReference type="InterPro" id="IPR016208">
    <property type="entry name" value="Ald_Oxase/xanthine_DH-like"/>
</dbReference>
<feature type="domain" description="Aldehyde oxidase/xanthine dehydrogenase a/b hammerhead" evidence="1">
    <location>
        <begin position="22"/>
        <end position="136"/>
    </location>
</feature>
<dbReference type="Pfam" id="PF02738">
    <property type="entry name" value="MoCoBD_1"/>
    <property type="match status" value="1"/>
</dbReference>
<sequence length="733" mass="79334">MNSANSPLGKPLDRVDGPLKVTGKACYAAEAEVPGLLYGAVVSSSIARGRITRIDAVAAEALSGVRLVLTHQNRPPVASYDEPYEDDDAADGSPFRPLYNDRVLYSGQPLALVVAETQALARHAASLVRIEYEIEAHQTDLQAVRDQAHDAPAELPEPRGDFDSAFAAAAKRIDREYETPVEHHNPMEPHASIVQYQPGGELLIHDKTQGVQNCQRYLEQVFDMQGKIRVLAPFVGGAFGSGLRPQYQLPLAVMAALKLKASVRVELTRQQMFTFGYRPRTVQQLKLAADGEGRLRAIEHRAIGQTSRFEDFTEHEVEWSGMLYACDNVRLGYRLAPLDVYTPLDMRAPGATIGVYALECAMDELAHEVGIDPLELRLRNYTDINGNEGKRYSSKELRACYQQGAERFGWSRRPVQPRSLRDGHQLVGMGMATGVWEAMQMPASARACIDADGKLLVTSATADIGTGTYTAMTQIAADAMGLSMAEVEFRLGDSSLPQAPLEGGSATVSSVGSAVQRACAGLRQKLLDAVQQSPASPFTGANLETVEFADGQLRLKSGEHAVALRDIVQVSGALEAEASVKPDEKRDAWATGTHSAVFVEVRVDEDLGTIKVSRVVSAIAAGRIVNPKTAGNQIVGGVVWGIGQALHEETLIDHRLGRYMNHNLAEYHIPVNADIPEIDVIFVEEHDEVVNDLGSKGVGEIGIVGVAAAVANAIYNATGKRVRDLPITLDKLL</sequence>
<accession>A0A023WPF9</accession>
<dbReference type="InterPro" id="IPR008274">
    <property type="entry name" value="AldOxase/xan_DH_MoCoBD1"/>
</dbReference>
<reference evidence="2 3" key="1">
    <citation type="submission" date="2014-03" db="EMBL/GenBank/DDBJ databases">
        <title>Complete genome sequence of Pseudomonas stutzeri 19SMN4.</title>
        <authorList>
            <person name="Brunet-Galmes I."/>
            <person name="Nogales B."/>
            <person name="Busquets A."/>
            <person name="Pena A."/>
            <person name="Gomila M."/>
            <person name="Garcia-Valdes E."/>
            <person name="Lalucat J."/>
            <person name="Bennasar A."/>
            <person name="Bosch R."/>
        </authorList>
    </citation>
    <scope>NUCLEOTIDE SEQUENCE [LARGE SCALE GENOMIC DNA]</scope>
    <source>
        <strain evidence="2 3">19SMN4</strain>
    </source>
</reference>
<dbReference type="PANTHER" id="PTHR11908">
    <property type="entry name" value="XANTHINE DEHYDROGENASE"/>
    <property type="match status" value="1"/>
</dbReference>
<dbReference type="KEGG" id="pstu:UIB01_04105"/>
<evidence type="ECO:0000313" key="3">
    <source>
        <dbReference type="Proteomes" id="UP000025238"/>
    </source>
</evidence>
<organism evidence="2 3">
    <name type="scientific">Stutzerimonas stutzeri</name>
    <name type="common">Pseudomonas stutzeri</name>
    <dbReference type="NCBI Taxonomy" id="316"/>
    <lineage>
        <taxon>Bacteria</taxon>
        <taxon>Pseudomonadati</taxon>
        <taxon>Pseudomonadota</taxon>
        <taxon>Gammaproteobacteria</taxon>
        <taxon>Pseudomonadales</taxon>
        <taxon>Pseudomonadaceae</taxon>
        <taxon>Stutzerimonas</taxon>
    </lineage>
</organism>
<dbReference type="PANTHER" id="PTHR11908:SF153">
    <property type="entry name" value="DEHYDROGENASE"/>
    <property type="match status" value="1"/>
</dbReference>
<dbReference type="SUPFAM" id="SSF56003">
    <property type="entry name" value="Molybdenum cofactor-binding domain"/>
    <property type="match status" value="1"/>
</dbReference>
<evidence type="ECO:0000313" key="2">
    <source>
        <dbReference type="EMBL" id="AHY41689.1"/>
    </source>
</evidence>
<dbReference type="Gene3D" id="3.90.1170.50">
    <property type="entry name" value="Aldehyde oxidase/xanthine dehydrogenase, a/b hammerhead"/>
    <property type="match status" value="1"/>
</dbReference>
<dbReference type="InterPro" id="IPR036856">
    <property type="entry name" value="Ald_Oxase/Xan_DH_a/b_sf"/>
</dbReference>
<dbReference type="GO" id="GO:0005506">
    <property type="term" value="F:iron ion binding"/>
    <property type="evidence" value="ECO:0007669"/>
    <property type="project" value="InterPro"/>
</dbReference>
<dbReference type="Proteomes" id="UP000025238">
    <property type="component" value="Chromosome"/>
</dbReference>
<dbReference type="InterPro" id="IPR000674">
    <property type="entry name" value="Ald_Oxase/Xan_DH_a/b"/>
</dbReference>
<name>A0A023WPF9_STUST</name>
<gene>
    <name evidence="2" type="ORF">UIB01_04105</name>
</gene>
<dbReference type="SUPFAM" id="SSF54665">
    <property type="entry name" value="CO dehydrogenase molybdoprotein N-domain-like"/>
    <property type="match status" value="1"/>
</dbReference>
<proteinExistence type="predicted"/>